<dbReference type="Proteomes" id="UP000293433">
    <property type="component" value="Unassembled WGS sequence"/>
</dbReference>
<feature type="signal peptide" evidence="5">
    <location>
        <begin position="1"/>
        <end position="31"/>
    </location>
</feature>
<gene>
    <name evidence="7" type="ORF">EV685_1962</name>
</gene>
<evidence type="ECO:0000256" key="5">
    <source>
        <dbReference type="SAM" id="SignalP"/>
    </source>
</evidence>
<keyword evidence="2 4" id="KW-0479">Metal-binding</keyword>
<proteinExistence type="predicted"/>
<comment type="caution">
    <text evidence="7">The sequence shown here is derived from an EMBL/GenBank/DDBJ whole genome shotgun (WGS) entry which is preliminary data.</text>
</comment>
<evidence type="ECO:0000256" key="2">
    <source>
        <dbReference type="ARBA" id="ARBA00022723"/>
    </source>
</evidence>
<dbReference type="SUPFAM" id="SSF46626">
    <property type="entry name" value="Cytochrome c"/>
    <property type="match status" value="1"/>
</dbReference>
<accession>A0A4Q7LIV4</accession>
<dbReference type="GO" id="GO:0009055">
    <property type="term" value="F:electron transfer activity"/>
    <property type="evidence" value="ECO:0007669"/>
    <property type="project" value="InterPro"/>
</dbReference>
<dbReference type="GO" id="GO:0046872">
    <property type="term" value="F:metal ion binding"/>
    <property type="evidence" value="ECO:0007669"/>
    <property type="project" value="UniProtKB-KW"/>
</dbReference>
<dbReference type="GO" id="GO:0020037">
    <property type="term" value="F:heme binding"/>
    <property type="evidence" value="ECO:0007669"/>
    <property type="project" value="InterPro"/>
</dbReference>
<dbReference type="Pfam" id="PF00034">
    <property type="entry name" value="Cytochrom_C"/>
    <property type="match status" value="1"/>
</dbReference>
<sequence>MSRVILSLSRRLLAACAALWMLAGVVPAAVAAEDTDWVALGRRVYREGIGANGAPLSAIKAGGVTASGAAVACIQCHRTSGLGGVEGINVIPPITGRYLFERDGHAVVQQNIRGVKAFNQRHEAYDARSVARAIRAGQHVSGRTMEALMPRYAIDDDSMRALLAYLKPLSAGPAPGVTDKRVRLATVITPGVDAARRQVFKDTVNAAVRQKNGSVTQGGRSMASAASMLLRTERHWDHAFWELQGEPSTWPAQLAERQAAAPVFALVSGLGDGDWSPVHRYCEQQALPCWFPSVPAPPPESEADHYSIYYSRGLWLEADVLLQHWQALAADSRPSRVLQVLAPDSAAAASLVAAMVDDELIGRGVAVERLTLDPADPASEAALAQWLVQAGPRDAVALWLRPAALQRLGQRLPAVASPARLHTSGTLLSGQTPALPAAWLARSLSPYPYQLPAQRDASLSVFHQWLQIARLPQVDEVLQSEVYFAFTAFSDTLLEMLDNVQRDYLIDRAEAMLTQREKAKAEDEAREAAVVYVNRGPRATPQRPVIQRQIATRPLPGKLLRADAPKVDTVAAIEQAEGTTVYPRLSLAPGQRHASKGAYLVRHADPSHIEADGGWIVP</sequence>
<evidence type="ECO:0000313" key="8">
    <source>
        <dbReference type="Proteomes" id="UP000293433"/>
    </source>
</evidence>
<evidence type="ECO:0000259" key="6">
    <source>
        <dbReference type="PROSITE" id="PS51007"/>
    </source>
</evidence>
<dbReference type="Gene3D" id="1.10.760.10">
    <property type="entry name" value="Cytochrome c-like domain"/>
    <property type="match status" value="1"/>
</dbReference>
<name>A0A4Q7LIV4_9BURK</name>
<feature type="chain" id="PRO_5020249129" description="Cytochrome c domain-containing protein" evidence="5">
    <location>
        <begin position="32"/>
        <end position="618"/>
    </location>
</feature>
<keyword evidence="5" id="KW-0732">Signal</keyword>
<evidence type="ECO:0000256" key="3">
    <source>
        <dbReference type="ARBA" id="ARBA00023004"/>
    </source>
</evidence>
<keyword evidence="1 4" id="KW-0349">Heme</keyword>
<feature type="domain" description="Cytochrome c" evidence="6">
    <location>
        <begin position="57"/>
        <end position="170"/>
    </location>
</feature>
<dbReference type="InterPro" id="IPR036909">
    <property type="entry name" value="Cyt_c-like_dom_sf"/>
</dbReference>
<dbReference type="PROSITE" id="PS51007">
    <property type="entry name" value="CYTC"/>
    <property type="match status" value="1"/>
</dbReference>
<dbReference type="OrthoDB" id="5558268at2"/>
<dbReference type="AlphaFoldDB" id="A0A4Q7LIV4"/>
<reference evidence="7 8" key="1">
    <citation type="submission" date="2019-02" db="EMBL/GenBank/DDBJ databases">
        <title>Genomic Encyclopedia of Type Strains, Phase IV (KMG-IV): sequencing the most valuable type-strain genomes for metagenomic binning, comparative biology and taxonomic classification.</title>
        <authorList>
            <person name="Goeker M."/>
        </authorList>
    </citation>
    <scope>NUCLEOTIDE SEQUENCE [LARGE SCALE GENOMIC DNA]</scope>
    <source>
        <strain evidence="7 8">DSM 10617</strain>
    </source>
</reference>
<dbReference type="EMBL" id="SGWV01000009">
    <property type="protein sequence ID" value="RZS54485.1"/>
    <property type="molecule type" value="Genomic_DNA"/>
</dbReference>
<dbReference type="RefSeq" id="WP_130481836.1">
    <property type="nucleotide sequence ID" value="NZ_SGWV01000009.1"/>
</dbReference>
<evidence type="ECO:0000256" key="1">
    <source>
        <dbReference type="ARBA" id="ARBA00022617"/>
    </source>
</evidence>
<evidence type="ECO:0000313" key="7">
    <source>
        <dbReference type="EMBL" id="RZS54485.1"/>
    </source>
</evidence>
<protein>
    <recommendedName>
        <fullName evidence="6">Cytochrome c domain-containing protein</fullName>
    </recommendedName>
</protein>
<evidence type="ECO:0000256" key="4">
    <source>
        <dbReference type="PROSITE-ProRule" id="PRU00433"/>
    </source>
</evidence>
<dbReference type="InterPro" id="IPR009056">
    <property type="entry name" value="Cyt_c-like_dom"/>
</dbReference>
<keyword evidence="3 4" id="KW-0408">Iron</keyword>
<keyword evidence="8" id="KW-1185">Reference proteome</keyword>
<organism evidence="7 8">
    <name type="scientific">Sphaerotilus mobilis</name>
    <dbReference type="NCBI Taxonomy" id="47994"/>
    <lineage>
        <taxon>Bacteria</taxon>
        <taxon>Pseudomonadati</taxon>
        <taxon>Pseudomonadota</taxon>
        <taxon>Betaproteobacteria</taxon>
        <taxon>Burkholderiales</taxon>
        <taxon>Sphaerotilaceae</taxon>
        <taxon>Sphaerotilus</taxon>
    </lineage>
</organism>